<organism evidence="2 3">
    <name type="scientific">Amycolatopsis rhabdoformis</name>
    <dbReference type="NCBI Taxonomy" id="1448059"/>
    <lineage>
        <taxon>Bacteria</taxon>
        <taxon>Bacillati</taxon>
        <taxon>Actinomycetota</taxon>
        <taxon>Actinomycetes</taxon>
        <taxon>Pseudonocardiales</taxon>
        <taxon>Pseudonocardiaceae</taxon>
        <taxon>Amycolatopsis</taxon>
    </lineage>
</organism>
<dbReference type="Pfam" id="PF12697">
    <property type="entry name" value="Abhydrolase_6"/>
    <property type="match status" value="1"/>
</dbReference>
<dbReference type="EMBL" id="CP142149">
    <property type="protein sequence ID" value="WSE34125.1"/>
    <property type="molecule type" value="Genomic_DNA"/>
</dbReference>
<dbReference type="GO" id="GO:0016787">
    <property type="term" value="F:hydrolase activity"/>
    <property type="evidence" value="ECO:0007669"/>
    <property type="project" value="UniProtKB-KW"/>
</dbReference>
<name>A0ABZ1II36_9PSEU</name>
<evidence type="ECO:0000313" key="2">
    <source>
        <dbReference type="EMBL" id="WSE34125.1"/>
    </source>
</evidence>
<dbReference type="InterPro" id="IPR000073">
    <property type="entry name" value="AB_hydrolase_1"/>
</dbReference>
<feature type="domain" description="AB hydrolase-1" evidence="1">
    <location>
        <begin position="14"/>
        <end position="235"/>
    </location>
</feature>
<accession>A0ABZ1II36</accession>
<dbReference type="RefSeq" id="WP_326836922.1">
    <property type="nucleotide sequence ID" value="NZ_CP142149.1"/>
</dbReference>
<evidence type="ECO:0000259" key="1">
    <source>
        <dbReference type="Pfam" id="PF12697"/>
    </source>
</evidence>
<dbReference type="Proteomes" id="UP001330812">
    <property type="component" value="Chromosome"/>
</dbReference>
<keyword evidence="2" id="KW-0378">Hydrolase</keyword>
<reference evidence="2 3" key="1">
    <citation type="journal article" date="2015" name="Int. J. Syst. Evol. Microbiol.">
        <title>Amycolatopsis rhabdoformis sp. nov., an actinomycete isolated from a tropical forest soil.</title>
        <authorList>
            <person name="Souza W.R."/>
            <person name="Silva R.E."/>
            <person name="Goodfellow M."/>
            <person name="Busarakam K."/>
            <person name="Figueiro F.S."/>
            <person name="Ferreira D."/>
            <person name="Rodrigues-Filho E."/>
            <person name="Moraes L.A.B."/>
            <person name="Zucchi T.D."/>
        </authorList>
    </citation>
    <scope>NUCLEOTIDE SEQUENCE [LARGE SCALE GENOMIC DNA]</scope>
    <source>
        <strain evidence="2 3">NCIMB 14900</strain>
    </source>
</reference>
<dbReference type="PANTHER" id="PTHR43798">
    <property type="entry name" value="MONOACYLGLYCEROL LIPASE"/>
    <property type="match status" value="1"/>
</dbReference>
<dbReference type="InterPro" id="IPR050266">
    <property type="entry name" value="AB_hydrolase_sf"/>
</dbReference>
<evidence type="ECO:0000313" key="3">
    <source>
        <dbReference type="Proteomes" id="UP001330812"/>
    </source>
</evidence>
<proteinExistence type="predicted"/>
<dbReference type="SUPFAM" id="SSF53474">
    <property type="entry name" value="alpha/beta-Hydrolases"/>
    <property type="match status" value="1"/>
</dbReference>
<dbReference type="InterPro" id="IPR029058">
    <property type="entry name" value="AB_hydrolase_fold"/>
</dbReference>
<dbReference type="PANTHER" id="PTHR43798:SF33">
    <property type="entry name" value="HYDROLASE, PUTATIVE (AFU_ORTHOLOGUE AFUA_2G14860)-RELATED"/>
    <property type="match status" value="1"/>
</dbReference>
<sequence>MSFTEQGPEAETTIVLVHGLGGRRAQTAALADDLSRDSRVVSVDLLGHGSSPVGQGARGMVAQIEALQQLIEDLALTRVALVGHSAGGTTALRMTNEVQEIETVVLLDSSLIISDAVEDWADRLARSLDRDGFHQTVAGLLRANLGEAPEARIADEVNEAVKDTDPEVGAALLRDAVAFDATDEIRRSPSRICYVRSSRPLTAAQLHAVRPDVTFAHVQHAGHWVQMEQPRKVADIIRRTVFAPTSVPASQPGEA</sequence>
<dbReference type="Gene3D" id="3.40.50.1820">
    <property type="entry name" value="alpha/beta hydrolase"/>
    <property type="match status" value="1"/>
</dbReference>
<keyword evidence="3" id="KW-1185">Reference proteome</keyword>
<gene>
    <name evidence="2" type="ORF">VSH64_18820</name>
</gene>
<protein>
    <submittedName>
        <fullName evidence="2">Alpha/beta fold hydrolase</fullName>
    </submittedName>
</protein>